<evidence type="ECO:0000256" key="4">
    <source>
        <dbReference type="ARBA" id="ARBA00023002"/>
    </source>
</evidence>
<gene>
    <name evidence="6" type="primary">FMO2</name>
    <name evidence="6" type="ORF">CEXT_573851</name>
</gene>
<dbReference type="EC" id="1.-.-.-" evidence="5"/>
<dbReference type="InterPro" id="IPR036188">
    <property type="entry name" value="FAD/NAD-bd_sf"/>
</dbReference>
<name>A0AAV4SIC6_CAEEX</name>
<dbReference type="AlphaFoldDB" id="A0AAV4SIC6"/>
<sequence>MQCRWAALVLSGHCKLPSKEIMMEDIKRRHEENRKRYAPSNKLSIRVDYIQYMDEIATEIGCKPNLWKLLFTDMKLFKALAFGPSLPYQYRLDGPHKWDGARNAILTSSERVRYPLSGEYKKVQKAHLR</sequence>
<dbReference type="Proteomes" id="UP001054945">
    <property type="component" value="Unassembled WGS sequence"/>
</dbReference>
<evidence type="ECO:0000256" key="2">
    <source>
        <dbReference type="ARBA" id="ARBA00022630"/>
    </source>
</evidence>
<keyword evidence="3 5" id="KW-0274">FAD</keyword>
<keyword evidence="4 5" id="KW-0560">Oxidoreductase</keyword>
<dbReference type="InterPro" id="IPR020946">
    <property type="entry name" value="Flavin_mOase-like"/>
</dbReference>
<proteinExistence type="inferred from homology"/>
<dbReference type="Gene3D" id="3.50.50.60">
    <property type="entry name" value="FAD/NAD(P)-binding domain"/>
    <property type="match status" value="1"/>
</dbReference>
<dbReference type="PANTHER" id="PTHR23023">
    <property type="entry name" value="DIMETHYLANILINE MONOOXYGENASE"/>
    <property type="match status" value="1"/>
</dbReference>
<dbReference type="GO" id="GO:0004499">
    <property type="term" value="F:N,N-dimethylaniline monooxygenase activity"/>
    <property type="evidence" value="ECO:0007669"/>
    <property type="project" value="InterPro"/>
</dbReference>
<accession>A0AAV4SIC6</accession>
<evidence type="ECO:0000256" key="1">
    <source>
        <dbReference type="ARBA" id="ARBA00009183"/>
    </source>
</evidence>
<reference evidence="6 7" key="1">
    <citation type="submission" date="2021-06" db="EMBL/GenBank/DDBJ databases">
        <title>Caerostris extrusa draft genome.</title>
        <authorList>
            <person name="Kono N."/>
            <person name="Arakawa K."/>
        </authorList>
    </citation>
    <scope>NUCLEOTIDE SEQUENCE [LARGE SCALE GENOMIC DNA]</scope>
</reference>
<dbReference type="Pfam" id="PF00743">
    <property type="entry name" value="FMO-like"/>
    <property type="match status" value="1"/>
</dbReference>
<evidence type="ECO:0000256" key="5">
    <source>
        <dbReference type="RuleBase" id="RU361177"/>
    </source>
</evidence>
<evidence type="ECO:0000313" key="6">
    <source>
        <dbReference type="EMBL" id="GIY32931.1"/>
    </source>
</evidence>
<keyword evidence="7" id="KW-1185">Reference proteome</keyword>
<dbReference type="InterPro" id="IPR050346">
    <property type="entry name" value="FMO-like"/>
</dbReference>
<dbReference type="EMBL" id="BPLR01009569">
    <property type="protein sequence ID" value="GIY32931.1"/>
    <property type="molecule type" value="Genomic_DNA"/>
</dbReference>
<keyword evidence="5 6" id="KW-0503">Monooxygenase</keyword>
<protein>
    <recommendedName>
        <fullName evidence="5">Flavin-containing monooxygenase</fullName>
        <ecNumber evidence="5">1.-.-.-</ecNumber>
    </recommendedName>
</protein>
<evidence type="ECO:0000313" key="7">
    <source>
        <dbReference type="Proteomes" id="UP001054945"/>
    </source>
</evidence>
<dbReference type="GO" id="GO:0050661">
    <property type="term" value="F:NADP binding"/>
    <property type="evidence" value="ECO:0007669"/>
    <property type="project" value="InterPro"/>
</dbReference>
<dbReference type="SUPFAM" id="SSF51905">
    <property type="entry name" value="FAD/NAD(P)-binding domain"/>
    <property type="match status" value="1"/>
</dbReference>
<evidence type="ECO:0000256" key="3">
    <source>
        <dbReference type="ARBA" id="ARBA00022827"/>
    </source>
</evidence>
<comment type="similarity">
    <text evidence="1 5">Belongs to the FMO family.</text>
</comment>
<comment type="cofactor">
    <cofactor evidence="5">
        <name>FAD</name>
        <dbReference type="ChEBI" id="CHEBI:57692"/>
    </cofactor>
</comment>
<comment type="caution">
    <text evidence="6">The sequence shown here is derived from an EMBL/GenBank/DDBJ whole genome shotgun (WGS) entry which is preliminary data.</text>
</comment>
<organism evidence="6 7">
    <name type="scientific">Caerostris extrusa</name>
    <name type="common">Bark spider</name>
    <name type="synonym">Caerostris bankana</name>
    <dbReference type="NCBI Taxonomy" id="172846"/>
    <lineage>
        <taxon>Eukaryota</taxon>
        <taxon>Metazoa</taxon>
        <taxon>Ecdysozoa</taxon>
        <taxon>Arthropoda</taxon>
        <taxon>Chelicerata</taxon>
        <taxon>Arachnida</taxon>
        <taxon>Araneae</taxon>
        <taxon>Araneomorphae</taxon>
        <taxon>Entelegynae</taxon>
        <taxon>Araneoidea</taxon>
        <taxon>Araneidae</taxon>
        <taxon>Caerostris</taxon>
    </lineage>
</organism>
<keyword evidence="2 5" id="KW-0285">Flavoprotein</keyword>
<dbReference type="GO" id="GO:0050660">
    <property type="term" value="F:flavin adenine dinucleotide binding"/>
    <property type="evidence" value="ECO:0007669"/>
    <property type="project" value="InterPro"/>
</dbReference>